<sequence length="162" mass="17531">MSEHRAWTFGLNDAAWLAQGKELTCECPLKQQGGCVVTAELPSLGEPHTDPFGSTAHLLAALREFDPAGTVTRTALGWHRDQRGTLRAHSWVLQCAVAPARNIRPVRRRWISPTHAELQSLYARLHTTEAVGLALGVSGASARTLMREAGVAMHPGRRPAAG</sequence>
<organism evidence="1 2">
    <name type="scientific">Kitasatospora viridis</name>
    <dbReference type="NCBI Taxonomy" id="281105"/>
    <lineage>
        <taxon>Bacteria</taxon>
        <taxon>Bacillati</taxon>
        <taxon>Actinomycetota</taxon>
        <taxon>Actinomycetes</taxon>
        <taxon>Kitasatosporales</taxon>
        <taxon>Streptomycetaceae</taxon>
        <taxon>Kitasatospora</taxon>
    </lineage>
</organism>
<reference evidence="1 2" key="1">
    <citation type="submission" date="2019-06" db="EMBL/GenBank/DDBJ databases">
        <title>Sequencing the genomes of 1000 actinobacteria strains.</title>
        <authorList>
            <person name="Klenk H.-P."/>
        </authorList>
    </citation>
    <scope>NUCLEOTIDE SEQUENCE [LARGE SCALE GENOMIC DNA]</scope>
    <source>
        <strain evidence="1 2">DSM 44826</strain>
    </source>
</reference>
<proteinExistence type="predicted"/>
<dbReference type="EMBL" id="VIWT01000004">
    <property type="protein sequence ID" value="TWF82867.1"/>
    <property type="molecule type" value="Genomic_DNA"/>
</dbReference>
<evidence type="ECO:0000313" key="2">
    <source>
        <dbReference type="Proteomes" id="UP000317940"/>
    </source>
</evidence>
<accession>A0A561T6Y8</accession>
<dbReference type="OrthoDB" id="4359390at2"/>
<evidence type="ECO:0000313" key="1">
    <source>
        <dbReference type="EMBL" id="TWF82867.1"/>
    </source>
</evidence>
<gene>
    <name evidence="1" type="ORF">FHX73_14349</name>
</gene>
<dbReference type="Proteomes" id="UP000317940">
    <property type="component" value="Unassembled WGS sequence"/>
</dbReference>
<dbReference type="RefSeq" id="WP_145910132.1">
    <property type="nucleotide sequence ID" value="NZ_BAAAMZ010000009.1"/>
</dbReference>
<protein>
    <submittedName>
        <fullName evidence="1">Uncharacterized protein</fullName>
    </submittedName>
</protein>
<name>A0A561T6Y8_9ACTN</name>
<comment type="caution">
    <text evidence="1">The sequence shown here is derived from an EMBL/GenBank/DDBJ whole genome shotgun (WGS) entry which is preliminary data.</text>
</comment>
<keyword evidence="2" id="KW-1185">Reference proteome</keyword>
<dbReference type="AlphaFoldDB" id="A0A561T6Y8"/>